<dbReference type="Proteomes" id="UP000199213">
    <property type="component" value="Unassembled WGS sequence"/>
</dbReference>
<feature type="transmembrane region" description="Helical" evidence="1">
    <location>
        <begin position="174"/>
        <end position="198"/>
    </location>
</feature>
<dbReference type="RefSeq" id="WP_245694633.1">
    <property type="nucleotide sequence ID" value="NZ_FNFM01000013.1"/>
</dbReference>
<keyword evidence="3" id="KW-1185">Reference proteome</keyword>
<accession>A0A1G9EYU6</accession>
<gene>
    <name evidence="2" type="ORF">SAMN04487820_11382</name>
</gene>
<dbReference type="NCBIfam" id="NF041646">
    <property type="entry name" value="VC0807_fam"/>
    <property type="match status" value="1"/>
</dbReference>
<dbReference type="EMBL" id="FNFM01000013">
    <property type="protein sequence ID" value="SDK81300.1"/>
    <property type="molecule type" value="Genomic_DNA"/>
</dbReference>
<keyword evidence="1" id="KW-1133">Transmembrane helix</keyword>
<dbReference type="AlphaFoldDB" id="A0A1G9EYU6"/>
<protein>
    <recommendedName>
        <fullName evidence="4">Intracellular septation protein A</fullName>
    </recommendedName>
</protein>
<evidence type="ECO:0000313" key="3">
    <source>
        <dbReference type="Proteomes" id="UP000199213"/>
    </source>
</evidence>
<sequence length="235" mass="25654">MHNPTTVQLDGLRTHLSHAGKKLLETTLAPLGLFYLLLQLTDLTGGLLAALGWALAAVVCRLVLRARIPAVLLLTTTLLAVRTVVGLLSQSAFLYFLQPSLQNFLIAAVLLATLPFERTFLARLADDFCVFPPALMGHAVLRRFFRRVSLLWAAVFIANGAAALWMLAEHTVGQFLLVSTIGSYGLVASAALVSLLWFRRELRGHGIRLRIGNGDPGLWSNVLRPLWNPLGSGVR</sequence>
<feature type="transmembrane region" description="Helical" evidence="1">
    <location>
        <begin position="46"/>
        <end position="64"/>
    </location>
</feature>
<feature type="transmembrane region" description="Helical" evidence="1">
    <location>
        <begin position="71"/>
        <end position="89"/>
    </location>
</feature>
<name>A0A1G9EYU6_ACTMZ</name>
<keyword evidence="1" id="KW-0812">Transmembrane</keyword>
<organism evidence="2 3">
    <name type="scientific">Actinopolyspora mzabensis</name>
    <dbReference type="NCBI Taxonomy" id="995066"/>
    <lineage>
        <taxon>Bacteria</taxon>
        <taxon>Bacillati</taxon>
        <taxon>Actinomycetota</taxon>
        <taxon>Actinomycetes</taxon>
        <taxon>Actinopolysporales</taxon>
        <taxon>Actinopolysporaceae</taxon>
        <taxon>Actinopolyspora</taxon>
    </lineage>
</organism>
<evidence type="ECO:0008006" key="4">
    <source>
        <dbReference type="Google" id="ProtNLM"/>
    </source>
</evidence>
<evidence type="ECO:0000256" key="1">
    <source>
        <dbReference type="SAM" id="Phobius"/>
    </source>
</evidence>
<reference evidence="3" key="1">
    <citation type="submission" date="2016-10" db="EMBL/GenBank/DDBJ databases">
        <authorList>
            <person name="Varghese N."/>
            <person name="Submissions S."/>
        </authorList>
    </citation>
    <scope>NUCLEOTIDE SEQUENCE [LARGE SCALE GENOMIC DNA]</scope>
    <source>
        <strain evidence="3">DSM 45460</strain>
    </source>
</reference>
<evidence type="ECO:0000313" key="2">
    <source>
        <dbReference type="EMBL" id="SDK81300.1"/>
    </source>
</evidence>
<proteinExistence type="predicted"/>
<feature type="transmembrane region" description="Helical" evidence="1">
    <location>
        <begin position="150"/>
        <end position="168"/>
    </location>
</feature>
<keyword evidence="1" id="KW-0472">Membrane</keyword>